<keyword evidence="2" id="KW-0413">Isomerase</keyword>
<accession>A0A5C6EJT5</accession>
<keyword evidence="3" id="KW-1185">Reference proteome</keyword>
<protein>
    <submittedName>
        <fullName evidence="2">Xylose isomerase-like TIM barrel</fullName>
    </submittedName>
</protein>
<evidence type="ECO:0000313" key="2">
    <source>
        <dbReference type="EMBL" id="TWU48377.1"/>
    </source>
</evidence>
<proteinExistence type="predicted"/>
<dbReference type="GO" id="GO:0016853">
    <property type="term" value="F:isomerase activity"/>
    <property type="evidence" value="ECO:0007669"/>
    <property type="project" value="UniProtKB-KW"/>
</dbReference>
<dbReference type="SUPFAM" id="SSF51658">
    <property type="entry name" value="Xylose isomerase-like"/>
    <property type="match status" value="1"/>
</dbReference>
<organism evidence="2 3">
    <name type="scientific">Rubripirellula reticaptiva</name>
    <dbReference type="NCBI Taxonomy" id="2528013"/>
    <lineage>
        <taxon>Bacteria</taxon>
        <taxon>Pseudomonadati</taxon>
        <taxon>Planctomycetota</taxon>
        <taxon>Planctomycetia</taxon>
        <taxon>Pirellulales</taxon>
        <taxon>Pirellulaceae</taxon>
        <taxon>Rubripirellula</taxon>
    </lineage>
</organism>
<dbReference type="EMBL" id="SJPX01000005">
    <property type="protein sequence ID" value="TWU48377.1"/>
    <property type="molecule type" value="Genomic_DNA"/>
</dbReference>
<sequence>MTIPPVLISGFGDEAANEKQAVQQYSAFAALGLRYYSIRFIDAGEGIKNVMSLSDPEIQHLVKMQGDYGLKVSSIGSPIGKVKLLDVDDGTSNKYVPFDQYLREDVTTACDRAEAFGAKLLRGFAFYHPKGTDPADHIDQVADQLSQIAELCDSRGLTFGLEVEANLVGQTGDLLSTIAAKVNHPAMLTIFDAANIVTQGFTADETYSQYLAMKPSLGWVHIKDYHDPSPTGRIDHVDEASLSNFVPADMGDSGHEAILRDMRDFMPELHKRMTARGADGVFMDLEPHVKGGGQFGGFSGPDGFGVAMRGLCRVLDYVGIPYALRSFADIKASCS</sequence>
<name>A0A5C6EJT5_9BACT</name>
<dbReference type="Proteomes" id="UP000317977">
    <property type="component" value="Unassembled WGS sequence"/>
</dbReference>
<dbReference type="PANTHER" id="PTHR12110:SF53">
    <property type="entry name" value="BLR5974 PROTEIN"/>
    <property type="match status" value="1"/>
</dbReference>
<gene>
    <name evidence="2" type="ORF">Poly59_52240</name>
</gene>
<dbReference type="AlphaFoldDB" id="A0A5C6EJT5"/>
<feature type="domain" description="Xylose isomerase-like TIM barrel" evidence="1">
    <location>
        <begin position="28"/>
        <end position="264"/>
    </location>
</feature>
<dbReference type="InterPro" id="IPR013022">
    <property type="entry name" value="Xyl_isomerase-like_TIM-brl"/>
</dbReference>
<dbReference type="InterPro" id="IPR050312">
    <property type="entry name" value="IolE/XylAMocC-like"/>
</dbReference>
<evidence type="ECO:0000259" key="1">
    <source>
        <dbReference type="Pfam" id="PF01261"/>
    </source>
</evidence>
<dbReference type="PANTHER" id="PTHR12110">
    <property type="entry name" value="HYDROXYPYRUVATE ISOMERASE"/>
    <property type="match status" value="1"/>
</dbReference>
<comment type="caution">
    <text evidence="2">The sequence shown here is derived from an EMBL/GenBank/DDBJ whole genome shotgun (WGS) entry which is preliminary data.</text>
</comment>
<reference evidence="2 3" key="1">
    <citation type="submission" date="2019-02" db="EMBL/GenBank/DDBJ databases">
        <title>Deep-cultivation of Planctomycetes and their phenomic and genomic characterization uncovers novel biology.</title>
        <authorList>
            <person name="Wiegand S."/>
            <person name="Jogler M."/>
            <person name="Boedeker C."/>
            <person name="Pinto D."/>
            <person name="Vollmers J."/>
            <person name="Rivas-Marin E."/>
            <person name="Kohn T."/>
            <person name="Peeters S.H."/>
            <person name="Heuer A."/>
            <person name="Rast P."/>
            <person name="Oberbeckmann S."/>
            <person name="Bunk B."/>
            <person name="Jeske O."/>
            <person name="Meyerdierks A."/>
            <person name="Storesund J.E."/>
            <person name="Kallscheuer N."/>
            <person name="Luecker S."/>
            <person name="Lage O.M."/>
            <person name="Pohl T."/>
            <person name="Merkel B.J."/>
            <person name="Hornburger P."/>
            <person name="Mueller R.-W."/>
            <person name="Bruemmer F."/>
            <person name="Labrenz M."/>
            <person name="Spormann A.M."/>
            <person name="Op Den Camp H."/>
            <person name="Overmann J."/>
            <person name="Amann R."/>
            <person name="Jetten M.S.M."/>
            <person name="Mascher T."/>
            <person name="Medema M.H."/>
            <person name="Devos D.P."/>
            <person name="Kaster A.-K."/>
            <person name="Ovreas L."/>
            <person name="Rohde M."/>
            <person name="Galperin M.Y."/>
            <person name="Jogler C."/>
        </authorList>
    </citation>
    <scope>NUCLEOTIDE SEQUENCE [LARGE SCALE GENOMIC DNA]</scope>
    <source>
        <strain evidence="2 3">Poly59</strain>
    </source>
</reference>
<dbReference type="InterPro" id="IPR036237">
    <property type="entry name" value="Xyl_isomerase-like_sf"/>
</dbReference>
<dbReference type="Gene3D" id="3.20.20.150">
    <property type="entry name" value="Divalent-metal-dependent TIM barrel enzymes"/>
    <property type="match status" value="1"/>
</dbReference>
<evidence type="ECO:0000313" key="3">
    <source>
        <dbReference type="Proteomes" id="UP000317977"/>
    </source>
</evidence>
<dbReference type="Pfam" id="PF01261">
    <property type="entry name" value="AP_endonuc_2"/>
    <property type="match status" value="1"/>
</dbReference>